<dbReference type="InterPro" id="IPR025863">
    <property type="entry name" value="Choline_sulf_C_dom"/>
</dbReference>
<dbReference type="SUPFAM" id="SSF53649">
    <property type="entry name" value="Alkaline phosphatase-like"/>
    <property type="match status" value="1"/>
</dbReference>
<dbReference type="InterPro" id="IPR017850">
    <property type="entry name" value="Alkaline_phosphatase_core_sf"/>
</dbReference>
<protein>
    <submittedName>
        <fullName evidence="6">Choline-sulfatase</fullName>
    </submittedName>
</protein>
<evidence type="ECO:0000313" key="7">
    <source>
        <dbReference type="Proteomes" id="UP000240418"/>
    </source>
</evidence>
<organism evidence="6 7">
    <name type="scientific">Shimia abyssi</name>
    <dbReference type="NCBI Taxonomy" id="1662395"/>
    <lineage>
        <taxon>Bacteria</taxon>
        <taxon>Pseudomonadati</taxon>
        <taxon>Pseudomonadota</taxon>
        <taxon>Alphaproteobacteria</taxon>
        <taxon>Rhodobacterales</taxon>
        <taxon>Roseobacteraceae</taxon>
    </lineage>
</organism>
<comment type="caution">
    <text evidence="6">The sequence shown here is derived from an EMBL/GenBank/DDBJ whole genome shotgun (WGS) entry which is preliminary data.</text>
</comment>
<accession>A0A2P8FJS8</accession>
<dbReference type="AlphaFoldDB" id="A0A2P8FJS8"/>
<dbReference type="PANTHER" id="PTHR45953">
    <property type="entry name" value="IDURONATE 2-SULFATASE"/>
    <property type="match status" value="1"/>
</dbReference>
<dbReference type="Pfam" id="PF12411">
    <property type="entry name" value="Choline_sulf_C"/>
    <property type="match status" value="1"/>
</dbReference>
<dbReference type="CDD" id="cd16032">
    <property type="entry name" value="choline-sulfatase"/>
    <property type="match status" value="1"/>
</dbReference>
<gene>
    <name evidence="6" type="ORF">CLV88_101407</name>
</gene>
<dbReference type="InterPro" id="IPR017785">
    <property type="entry name" value="Choline-sulfatase"/>
</dbReference>
<dbReference type="GO" id="GO:0046872">
    <property type="term" value="F:metal ion binding"/>
    <property type="evidence" value="ECO:0007669"/>
    <property type="project" value="UniProtKB-KW"/>
</dbReference>
<proteinExistence type="inferred from homology"/>
<evidence type="ECO:0000256" key="1">
    <source>
        <dbReference type="ARBA" id="ARBA00008779"/>
    </source>
</evidence>
<name>A0A2P8FJS8_9RHOB</name>
<dbReference type="PANTHER" id="PTHR45953:SF1">
    <property type="entry name" value="IDURONATE 2-SULFATASE"/>
    <property type="match status" value="1"/>
</dbReference>
<dbReference type="InterPro" id="IPR000917">
    <property type="entry name" value="Sulfatase_N"/>
</dbReference>
<dbReference type="OrthoDB" id="9795675at2"/>
<reference evidence="6 7" key="1">
    <citation type="submission" date="2018-03" db="EMBL/GenBank/DDBJ databases">
        <title>Genomic Encyclopedia of Archaeal and Bacterial Type Strains, Phase II (KMG-II): from individual species to whole genera.</title>
        <authorList>
            <person name="Goeker M."/>
        </authorList>
    </citation>
    <scope>NUCLEOTIDE SEQUENCE [LARGE SCALE GENOMIC DNA]</scope>
    <source>
        <strain evidence="6 7">DSM 100673</strain>
    </source>
</reference>
<keyword evidence="2" id="KW-0479">Metal-binding</keyword>
<dbReference type="Pfam" id="PF00884">
    <property type="entry name" value="Sulfatase"/>
    <property type="match status" value="1"/>
</dbReference>
<keyword evidence="3" id="KW-0378">Hydrolase</keyword>
<dbReference type="EMBL" id="PYGJ01000001">
    <property type="protein sequence ID" value="PSL21982.1"/>
    <property type="molecule type" value="Genomic_DNA"/>
</dbReference>
<dbReference type="Proteomes" id="UP000240418">
    <property type="component" value="Unassembled WGS sequence"/>
</dbReference>
<evidence type="ECO:0000256" key="2">
    <source>
        <dbReference type="ARBA" id="ARBA00022723"/>
    </source>
</evidence>
<dbReference type="InterPro" id="IPR024607">
    <property type="entry name" value="Sulfatase_CS"/>
</dbReference>
<dbReference type="RefSeq" id="WP_106606689.1">
    <property type="nucleotide sequence ID" value="NZ_PYGJ01000001.1"/>
</dbReference>
<feature type="domain" description="Sulfatase N-terminal" evidence="4">
    <location>
        <begin position="6"/>
        <end position="345"/>
    </location>
</feature>
<evidence type="ECO:0000256" key="3">
    <source>
        <dbReference type="ARBA" id="ARBA00022801"/>
    </source>
</evidence>
<evidence type="ECO:0000259" key="4">
    <source>
        <dbReference type="Pfam" id="PF00884"/>
    </source>
</evidence>
<comment type="similarity">
    <text evidence="1">Belongs to the sulfatase family.</text>
</comment>
<feature type="domain" description="Choline sulfatase enzyme C-terminal" evidence="5">
    <location>
        <begin position="453"/>
        <end position="503"/>
    </location>
</feature>
<keyword evidence="7" id="KW-1185">Reference proteome</keyword>
<dbReference type="NCBIfam" id="TIGR03417">
    <property type="entry name" value="chol_sulfatase"/>
    <property type="match status" value="1"/>
</dbReference>
<sequence>MSGKAPNIVLIMADQLAPHFTGTYGHPLVQTPHMDALSERGTVFDAAYCNSPLCAPSRFSFMAGQQVSKIAAYDNASEFAASIPTFAHYLRIMGYRTCLSGKMHFVGPDQLHGFQDRPVTDIYPADFAWVPDWENADQRIDDWYANMDVVQQAGVAATMFQHDYDDEVAFYARRQIFDYVRDGDDPFCLVASFMHPHDPYVARQEFWDLYDPDDIDLPLHPMRRDDQDPHGRRVMDGIEASKVEPTKDELRNTRHAYYANVSFFDSQIGALVKTLEEAGVMDETVIIVTADHGEMLGERSLWTKMNWFERSARVPMIIAGPGIEAQRIPNCCSLVDMLPTMLDIAASSGTAWPELGQPIDGRSLLPVSQGQTDEVDEVFGEYCAECLSHPLFMIRRGRFKYIHCEVDPPMLFDVVADPEERINLAEDPAHAARLKAFQAEAEERWDSESIRADVIKTQKQRRAVHQAMTAGPLTSWDFNPPRDASQDYVRNHKLWTDVADKTRLPRWSGS</sequence>
<evidence type="ECO:0000313" key="6">
    <source>
        <dbReference type="EMBL" id="PSL21982.1"/>
    </source>
</evidence>
<dbReference type="GO" id="GO:0005737">
    <property type="term" value="C:cytoplasm"/>
    <property type="evidence" value="ECO:0007669"/>
    <property type="project" value="TreeGrafter"/>
</dbReference>
<evidence type="ECO:0000259" key="5">
    <source>
        <dbReference type="Pfam" id="PF12411"/>
    </source>
</evidence>
<dbReference type="FunFam" id="3.40.720.10:FF:000032">
    <property type="entry name" value="Choline sulfatase"/>
    <property type="match status" value="1"/>
</dbReference>
<dbReference type="GO" id="GO:0008484">
    <property type="term" value="F:sulfuric ester hydrolase activity"/>
    <property type="evidence" value="ECO:0007669"/>
    <property type="project" value="TreeGrafter"/>
</dbReference>
<dbReference type="Gene3D" id="3.40.720.10">
    <property type="entry name" value="Alkaline Phosphatase, subunit A"/>
    <property type="match status" value="1"/>
</dbReference>
<dbReference type="PROSITE" id="PS00523">
    <property type="entry name" value="SULFATASE_1"/>
    <property type="match status" value="1"/>
</dbReference>
<dbReference type="PROSITE" id="PS00149">
    <property type="entry name" value="SULFATASE_2"/>
    <property type="match status" value="1"/>
</dbReference>